<feature type="binding site" evidence="1">
    <location>
        <position position="61"/>
    </location>
    <ligand>
        <name>Mg(2+)</name>
        <dbReference type="ChEBI" id="CHEBI:18420"/>
        <label>1</label>
    </ligand>
</feature>
<keyword evidence="1 4" id="KW-0418">Kinase</keyword>
<organism evidence="4 5">
    <name type="scientific">Subtercola vilae</name>
    <dbReference type="NCBI Taxonomy" id="2056433"/>
    <lineage>
        <taxon>Bacteria</taxon>
        <taxon>Bacillati</taxon>
        <taxon>Actinomycetota</taxon>
        <taxon>Actinomycetes</taxon>
        <taxon>Micrococcales</taxon>
        <taxon>Microbacteriaceae</taxon>
        <taxon>Subtercola</taxon>
    </lineage>
</organism>
<dbReference type="CDD" id="cd02194">
    <property type="entry name" value="ThiL"/>
    <property type="match status" value="1"/>
</dbReference>
<dbReference type="OrthoDB" id="9802811at2"/>
<feature type="binding site" evidence="1">
    <location>
        <position position="141"/>
    </location>
    <ligand>
        <name>Mg(2+)</name>
        <dbReference type="ChEBI" id="CHEBI:18420"/>
        <label>1</label>
    </ligand>
</feature>
<dbReference type="UniPathway" id="UPA00060">
    <property type="reaction ID" value="UER00142"/>
</dbReference>
<keyword evidence="1" id="KW-0067">ATP-binding</keyword>
<dbReference type="Gene3D" id="3.90.650.10">
    <property type="entry name" value="PurM-like C-terminal domain"/>
    <property type="match status" value="1"/>
</dbReference>
<feature type="binding site" evidence="1">
    <location>
        <position position="263"/>
    </location>
    <ligand>
        <name>Mg(2+)</name>
        <dbReference type="ChEBI" id="CHEBI:18420"/>
        <label>3</label>
    </ligand>
</feature>
<dbReference type="PANTHER" id="PTHR30270">
    <property type="entry name" value="THIAMINE-MONOPHOSPHATE KINASE"/>
    <property type="match status" value="1"/>
</dbReference>
<evidence type="ECO:0000313" key="4">
    <source>
        <dbReference type="EMBL" id="TIH35150.1"/>
    </source>
</evidence>
<comment type="similarity">
    <text evidence="1">Belongs to the thiamine-monophosphate kinase family.</text>
</comment>
<dbReference type="AlphaFoldDB" id="A0A4T2BUT9"/>
<dbReference type="HAMAP" id="MF_02128">
    <property type="entry name" value="TMP_kinase"/>
    <property type="match status" value="1"/>
</dbReference>
<dbReference type="EMBL" id="QYRT01000021">
    <property type="protein sequence ID" value="TIH35150.1"/>
    <property type="molecule type" value="Genomic_DNA"/>
</dbReference>
<dbReference type="SUPFAM" id="SSF55326">
    <property type="entry name" value="PurM N-terminal domain-like"/>
    <property type="match status" value="1"/>
</dbReference>
<keyword evidence="1" id="KW-0547">Nucleotide-binding</keyword>
<name>A0A4T2BUT9_9MICO</name>
<dbReference type="InterPro" id="IPR036676">
    <property type="entry name" value="PurM-like_C_sf"/>
</dbReference>
<feature type="binding site" evidence="1">
    <location>
        <position position="91"/>
    </location>
    <ligand>
        <name>Mg(2+)</name>
        <dbReference type="ChEBI" id="CHEBI:18420"/>
        <label>2</label>
    </ligand>
</feature>
<dbReference type="EC" id="2.7.4.16" evidence="1"/>
<comment type="pathway">
    <text evidence="1">Cofactor biosynthesis; thiamine diphosphate biosynthesis; thiamine diphosphate from thiamine phosphate: step 1/1.</text>
</comment>
<accession>A0A4T2BUT9</accession>
<dbReference type="InterPro" id="IPR036921">
    <property type="entry name" value="PurM-like_N_sf"/>
</dbReference>
<comment type="miscellaneous">
    <text evidence="1">Reaction mechanism of ThiL seems to utilize a direct, inline transfer of the gamma-phosphate of ATP to TMP rather than a phosphorylated enzyme intermediate.</text>
</comment>
<comment type="function">
    <text evidence="1">Catalyzes the ATP-dependent phosphorylation of thiamine-monophosphate (TMP) to form thiamine-pyrophosphate (TPP), the active form of vitamin B1.</text>
</comment>
<keyword evidence="1" id="KW-0784">Thiamine biosynthesis</keyword>
<keyword evidence="5" id="KW-1185">Reference proteome</keyword>
<gene>
    <name evidence="1" type="primary">thiL</name>
    <name evidence="4" type="ORF">D4765_11475</name>
</gene>
<comment type="caution">
    <text evidence="1">Lacks conserved residue(s) required for the propagation of feature annotation.</text>
</comment>
<dbReference type="GO" id="GO:0005524">
    <property type="term" value="F:ATP binding"/>
    <property type="evidence" value="ECO:0007669"/>
    <property type="project" value="UniProtKB-UniRule"/>
</dbReference>
<evidence type="ECO:0000259" key="3">
    <source>
        <dbReference type="Pfam" id="PF00586"/>
    </source>
</evidence>
<evidence type="ECO:0000256" key="1">
    <source>
        <dbReference type="HAMAP-Rule" id="MF_02128"/>
    </source>
</evidence>
<sequence>MSTHGADLQLSPPTDTLSSVGEVEALKRIFPRLPASSGALLGPGDDAAVVAAPDARFVVTTDMMIHGPDFRLAWSTPHDLGWKAAITNLADVAAMGAVPSALVVAIAAPLDTPVATLEGIADGLRDACAAHAPGTGVVGGDLSVSNTLTLAVTAFGSLEGRKPVVRSGAAVGDTVAVAGELGRAGAGIWLLFAEGTSVLPTRPDKTAAPASEQLPEPEGQPDAELGRKLREQHPELVEAQLAPTSPLDAGRRAGTAGATAMLDVSDGLILDAGRIALASGVSIEFLHDAIEAEAESLRALDPVVGAQARDFVLCGGEDHAMLATFSSGAALPEGFRMIGVVTERAPGHPLVTVGGEAYVRPGGWDPFSDWNGATG</sequence>
<feature type="binding site" evidence="1">
    <location>
        <position position="46"/>
    </location>
    <ligand>
        <name>Mg(2+)</name>
        <dbReference type="ChEBI" id="CHEBI:18420"/>
        <label>3</label>
    </ligand>
</feature>
<feature type="binding site" evidence="1">
    <location>
        <position position="60"/>
    </location>
    <ligand>
        <name>Mg(2+)</name>
        <dbReference type="ChEBI" id="CHEBI:18420"/>
        <label>4</label>
    </ligand>
</feature>
<feature type="region of interest" description="Disordered" evidence="2">
    <location>
        <begin position="201"/>
        <end position="223"/>
    </location>
</feature>
<feature type="binding site" evidence="1">
    <location>
        <begin position="140"/>
        <end position="141"/>
    </location>
    <ligand>
        <name>ATP</name>
        <dbReference type="ChEBI" id="CHEBI:30616"/>
    </ligand>
</feature>
<comment type="caution">
    <text evidence="4">The sequence shown here is derived from an EMBL/GenBank/DDBJ whole genome shotgun (WGS) entry which is preliminary data.</text>
</comment>
<reference evidence="4 5" key="1">
    <citation type="journal article" date="2019" name="Microorganisms">
        <title>Systematic Affiliation and Genome Analysis of Subtercola vilae DB165(T) with Particular Emphasis on Cold Adaptation of an Isolate from a High-Altitude Cold Volcano Lake.</title>
        <authorList>
            <person name="Villalobos A.S."/>
            <person name="Wiese J."/>
            <person name="Imhoff J.F."/>
            <person name="Dorador C."/>
            <person name="Keller A."/>
            <person name="Hentschel U."/>
        </authorList>
    </citation>
    <scope>NUCLEOTIDE SEQUENCE [LARGE SCALE GENOMIC DNA]</scope>
    <source>
        <strain evidence="4 5">DB165</strain>
    </source>
</reference>
<feature type="binding site" evidence="1">
    <location>
        <position position="69"/>
    </location>
    <ligand>
        <name>substrate</name>
    </ligand>
</feature>
<dbReference type="GO" id="GO:0009228">
    <property type="term" value="P:thiamine biosynthetic process"/>
    <property type="evidence" value="ECO:0007669"/>
    <property type="project" value="UniProtKB-KW"/>
</dbReference>
<dbReference type="PANTHER" id="PTHR30270:SF0">
    <property type="entry name" value="THIAMINE-MONOPHOSPHATE KINASE"/>
    <property type="match status" value="1"/>
</dbReference>
<dbReference type="InterPro" id="IPR006283">
    <property type="entry name" value="ThiL-like"/>
</dbReference>
<feature type="binding site" evidence="1">
    <location>
        <position position="91"/>
    </location>
    <ligand>
        <name>Mg(2+)</name>
        <dbReference type="ChEBI" id="CHEBI:18420"/>
        <label>3</label>
    </ligand>
</feature>
<feature type="binding site" evidence="1">
    <location>
        <position position="46"/>
    </location>
    <ligand>
        <name>Mg(2+)</name>
        <dbReference type="ChEBI" id="CHEBI:18420"/>
        <label>4</label>
    </ligand>
</feature>
<dbReference type="RefSeq" id="WP_136642436.1">
    <property type="nucleotide sequence ID" value="NZ_QYRT01000021.1"/>
</dbReference>
<feature type="binding site" evidence="1">
    <location>
        <position position="266"/>
    </location>
    <ligand>
        <name>Mg(2+)</name>
        <dbReference type="ChEBI" id="CHEBI:18420"/>
        <label>5</label>
    </ligand>
</feature>
<feature type="binding site" evidence="1">
    <location>
        <position position="265"/>
    </location>
    <ligand>
        <name>ATP</name>
        <dbReference type="ChEBI" id="CHEBI:30616"/>
    </ligand>
</feature>
<protein>
    <recommendedName>
        <fullName evidence="1">Thiamine-monophosphate kinase</fullName>
        <shortName evidence="1">TMP kinase</shortName>
        <shortName evidence="1">Thiamine-phosphate kinase</shortName>
        <ecNumber evidence="1">2.7.4.16</ecNumber>
    </recommendedName>
</protein>
<feature type="binding site" evidence="1">
    <location>
        <position position="62"/>
    </location>
    <ligand>
        <name>Mg(2+)</name>
        <dbReference type="ChEBI" id="CHEBI:18420"/>
        <label>1</label>
    </ligand>
</feature>
<dbReference type="Gene3D" id="3.30.1330.10">
    <property type="entry name" value="PurM-like, N-terminal domain"/>
    <property type="match status" value="1"/>
</dbReference>
<comment type="catalytic activity">
    <reaction evidence="1">
        <text>thiamine phosphate + ATP = thiamine diphosphate + ADP</text>
        <dbReference type="Rhea" id="RHEA:15913"/>
        <dbReference type="ChEBI" id="CHEBI:30616"/>
        <dbReference type="ChEBI" id="CHEBI:37575"/>
        <dbReference type="ChEBI" id="CHEBI:58937"/>
        <dbReference type="ChEBI" id="CHEBI:456216"/>
        <dbReference type="EC" id="2.7.4.16"/>
    </reaction>
</comment>
<keyword evidence="1" id="KW-0479">Metal-binding</keyword>
<feature type="binding site" evidence="1">
    <location>
        <position position="364"/>
    </location>
    <ligand>
        <name>substrate</name>
    </ligand>
</feature>
<evidence type="ECO:0000256" key="2">
    <source>
        <dbReference type="SAM" id="MobiDB-lite"/>
    </source>
</evidence>
<feature type="binding site" evidence="1">
    <location>
        <position position="62"/>
    </location>
    <ligand>
        <name>Mg(2+)</name>
        <dbReference type="ChEBI" id="CHEBI:18420"/>
        <label>2</label>
    </ligand>
</feature>
<dbReference type="GO" id="GO:0000287">
    <property type="term" value="F:magnesium ion binding"/>
    <property type="evidence" value="ECO:0007669"/>
    <property type="project" value="UniProtKB-UniRule"/>
</dbReference>
<dbReference type="Proteomes" id="UP000306192">
    <property type="component" value="Unassembled WGS sequence"/>
</dbReference>
<feature type="binding site" evidence="1">
    <location>
        <position position="166"/>
    </location>
    <ligand>
        <name>ATP</name>
        <dbReference type="ChEBI" id="CHEBI:30616"/>
    </ligand>
</feature>
<dbReference type="GO" id="GO:0009030">
    <property type="term" value="F:thiamine-phosphate kinase activity"/>
    <property type="evidence" value="ECO:0007669"/>
    <property type="project" value="UniProtKB-UniRule"/>
</dbReference>
<keyword evidence="1" id="KW-0460">Magnesium</keyword>
<dbReference type="Pfam" id="PF00586">
    <property type="entry name" value="AIRS"/>
    <property type="match status" value="1"/>
</dbReference>
<dbReference type="GO" id="GO:0009229">
    <property type="term" value="P:thiamine diphosphate biosynthetic process"/>
    <property type="evidence" value="ECO:0007669"/>
    <property type="project" value="UniProtKB-UniRule"/>
</dbReference>
<feature type="binding site" evidence="1">
    <location>
        <position position="91"/>
    </location>
    <ligand>
        <name>Mg(2+)</name>
        <dbReference type="ChEBI" id="CHEBI:18420"/>
        <label>4</label>
    </ligand>
</feature>
<dbReference type="SUPFAM" id="SSF56042">
    <property type="entry name" value="PurM C-terminal domain-like"/>
    <property type="match status" value="1"/>
</dbReference>
<dbReference type="PIRSF" id="PIRSF005303">
    <property type="entry name" value="Thiam_monoph_kin"/>
    <property type="match status" value="1"/>
</dbReference>
<evidence type="ECO:0000313" key="5">
    <source>
        <dbReference type="Proteomes" id="UP000306192"/>
    </source>
</evidence>
<dbReference type="NCBIfam" id="TIGR01379">
    <property type="entry name" value="thiL"/>
    <property type="match status" value="1"/>
</dbReference>
<dbReference type="InterPro" id="IPR016188">
    <property type="entry name" value="PurM-like_N"/>
</dbReference>
<proteinExistence type="inferred from homology"/>
<dbReference type="NCBIfam" id="NF004351">
    <property type="entry name" value="PRK05731.1-4"/>
    <property type="match status" value="1"/>
</dbReference>
<feature type="binding site" evidence="1">
    <location>
        <position position="317"/>
    </location>
    <ligand>
        <name>substrate</name>
    </ligand>
</feature>
<keyword evidence="1 4" id="KW-0808">Transferase</keyword>
<feature type="domain" description="PurM-like N-terminal" evidence="3">
    <location>
        <begin position="44"/>
        <end position="157"/>
    </location>
</feature>